<evidence type="ECO:0000313" key="17">
    <source>
        <dbReference type="Proteomes" id="UP001180515"/>
    </source>
</evidence>
<reference evidence="16" key="1">
    <citation type="submission" date="2023-03" db="EMBL/GenBank/DDBJ databases">
        <authorList>
            <person name="Shen W."/>
            <person name="Cai J."/>
        </authorList>
    </citation>
    <scope>NUCLEOTIDE SEQUENCE</scope>
    <source>
        <strain evidence="16">P82-2</strain>
    </source>
</reference>
<comment type="subcellular location">
    <subcellularLocation>
        <location evidence="2 13">Cell membrane</location>
        <topology evidence="2 13">Multi-pass membrane protein</topology>
    </subcellularLocation>
</comment>
<comment type="catalytic activity">
    <reaction evidence="1 13">
        <text>ATP + protein L-histidine = ADP + protein N-phospho-L-histidine.</text>
        <dbReference type="EC" id="2.7.13.3"/>
    </reaction>
</comment>
<evidence type="ECO:0000256" key="4">
    <source>
        <dbReference type="ARBA" id="ARBA00022553"/>
    </source>
</evidence>
<evidence type="ECO:0000313" key="16">
    <source>
        <dbReference type="EMBL" id="MDT2731413.1"/>
    </source>
</evidence>
<dbReference type="EC" id="2.7.13.3" evidence="13"/>
<sequence length="334" mass="38407">MKKRYYFLVWLYSSVTVLTIVVVVMNNLGLTINDLKVDLWKTERLLFSITLLIVSVTLLLLLLWIILDDNSRRGTNQNLRRILNNQPISLEENSEININLIRLSKKMAHMTASLQKKESAYILDNQKIVQRERKRIARDLHDTVSQELFASSMILSGVSMSIEDLEKDELQSQILTVESMLQNAQKDLRILLLHLRPTELANRTLTEGFHMIFKELTDKSDIEVVYRENISKIPKSMEDNLFRIAQEFISNTLKHAKASRLEVYLNQSSNEVQLKMVDDGVGFDMDDVRELSYGLKNIEDRVDDLAGSVNLLSQKGKGVSMDIRLPVVLEEENG</sequence>
<evidence type="ECO:0000256" key="6">
    <source>
        <dbReference type="ARBA" id="ARBA00022692"/>
    </source>
</evidence>
<keyword evidence="10 14" id="KW-1133">Transmembrane helix</keyword>
<keyword evidence="12 13" id="KW-0472">Membrane</keyword>
<dbReference type="PANTHER" id="PTHR24421">
    <property type="entry name" value="NITRATE/NITRITE SENSOR PROTEIN NARX-RELATED"/>
    <property type="match status" value="1"/>
</dbReference>
<feature type="transmembrane region" description="Helical" evidence="14">
    <location>
        <begin position="45"/>
        <end position="67"/>
    </location>
</feature>
<organism evidence="16 17">
    <name type="scientific">Streptococcus parauberis</name>
    <dbReference type="NCBI Taxonomy" id="1348"/>
    <lineage>
        <taxon>Bacteria</taxon>
        <taxon>Bacillati</taxon>
        <taxon>Bacillota</taxon>
        <taxon>Bacilli</taxon>
        <taxon>Lactobacillales</taxon>
        <taxon>Streptococcaceae</taxon>
        <taxon>Streptococcus</taxon>
    </lineage>
</organism>
<dbReference type="GO" id="GO:0005524">
    <property type="term" value="F:ATP binding"/>
    <property type="evidence" value="ECO:0007669"/>
    <property type="project" value="UniProtKB-UniRule"/>
</dbReference>
<dbReference type="PROSITE" id="PS50109">
    <property type="entry name" value="HIS_KIN"/>
    <property type="match status" value="1"/>
</dbReference>
<name>A0AAE4L3G5_9STRE</name>
<gene>
    <name evidence="16" type="ORF">P7G31_03985</name>
</gene>
<evidence type="ECO:0000256" key="7">
    <source>
        <dbReference type="ARBA" id="ARBA00022741"/>
    </source>
</evidence>
<evidence type="ECO:0000256" key="5">
    <source>
        <dbReference type="ARBA" id="ARBA00022679"/>
    </source>
</evidence>
<keyword evidence="5 13" id="KW-0808">Transferase</keyword>
<keyword evidence="9 13" id="KW-0067">ATP-binding</keyword>
<dbReference type="GeneID" id="61420783"/>
<dbReference type="AlphaFoldDB" id="A0AAE4L3G5"/>
<dbReference type="InterPro" id="IPR050482">
    <property type="entry name" value="Sensor_HK_TwoCompSys"/>
</dbReference>
<dbReference type="CDD" id="cd16917">
    <property type="entry name" value="HATPase_UhpB-NarQ-NarX-like"/>
    <property type="match status" value="1"/>
</dbReference>
<evidence type="ECO:0000256" key="3">
    <source>
        <dbReference type="ARBA" id="ARBA00022475"/>
    </source>
</evidence>
<dbReference type="InterPro" id="IPR011712">
    <property type="entry name" value="Sig_transdc_His_kin_sub3_dim/P"/>
</dbReference>
<keyword evidence="6 14" id="KW-0812">Transmembrane</keyword>
<keyword evidence="4" id="KW-0597">Phosphoprotein</keyword>
<keyword evidence="7 13" id="KW-0547">Nucleotide-binding</keyword>
<evidence type="ECO:0000256" key="10">
    <source>
        <dbReference type="ARBA" id="ARBA00022989"/>
    </source>
</evidence>
<dbReference type="GO" id="GO:0046983">
    <property type="term" value="F:protein dimerization activity"/>
    <property type="evidence" value="ECO:0007669"/>
    <property type="project" value="InterPro"/>
</dbReference>
<evidence type="ECO:0000256" key="8">
    <source>
        <dbReference type="ARBA" id="ARBA00022777"/>
    </source>
</evidence>
<accession>A0AAE4L3G5</accession>
<dbReference type="Pfam" id="PF02518">
    <property type="entry name" value="HATPase_c"/>
    <property type="match status" value="1"/>
</dbReference>
<evidence type="ECO:0000256" key="2">
    <source>
        <dbReference type="ARBA" id="ARBA00004651"/>
    </source>
</evidence>
<dbReference type="GO" id="GO:0000155">
    <property type="term" value="F:phosphorelay sensor kinase activity"/>
    <property type="evidence" value="ECO:0007669"/>
    <property type="project" value="UniProtKB-UniRule"/>
</dbReference>
<dbReference type="Proteomes" id="UP001180515">
    <property type="component" value="Unassembled WGS sequence"/>
</dbReference>
<dbReference type="PIRSF" id="PIRSF037431">
    <property type="entry name" value="STHK_LiaS"/>
    <property type="match status" value="1"/>
</dbReference>
<dbReference type="InterPro" id="IPR017202">
    <property type="entry name" value="LiaS/VraS"/>
</dbReference>
<proteinExistence type="predicted"/>
<keyword evidence="3 13" id="KW-1003">Cell membrane</keyword>
<evidence type="ECO:0000256" key="14">
    <source>
        <dbReference type="SAM" id="Phobius"/>
    </source>
</evidence>
<dbReference type="GO" id="GO:0005886">
    <property type="term" value="C:plasma membrane"/>
    <property type="evidence" value="ECO:0007669"/>
    <property type="project" value="UniProtKB-SubCell"/>
</dbReference>
<dbReference type="RefSeq" id="WP_003104853.1">
    <property type="nucleotide sequence ID" value="NZ_JARQAG010000004.1"/>
</dbReference>
<evidence type="ECO:0000256" key="9">
    <source>
        <dbReference type="ARBA" id="ARBA00022840"/>
    </source>
</evidence>
<dbReference type="SUPFAM" id="SSF55874">
    <property type="entry name" value="ATPase domain of HSP90 chaperone/DNA topoisomerase II/histidine kinase"/>
    <property type="match status" value="1"/>
</dbReference>
<dbReference type="PANTHER" id="PTHR24421:SF37">
    <property type="entry name" value="SENSOR HISTIDINE KINASE NARS"/>
    <property type="match status" value="1"/>
</dbReference>
<evidence type="ECO:0000256" key="13">
    <source>
        <dbReference type="PIRNR" id="PIRNR037431"/>
    </source>
</evidence>
<evidence type="ECO:0000256" key="11">
    <source>
        <dbReference type="ARBA" id="ARBA00023012"/>
    </source>
</evidence>
<dbReference type="InterPro" id="IPR003594">
    <property type="entry name" value="HATPase_dom"/>
</dbReference>
<protein>
    <recommendedName>
        <fullName evidence="13">Sensor histidine kinase</fullName>
        <ecNumber evidence="13">2.7.13.3</ecNumber>
    </recommendedName>
</protein>
<comment type="caution">
    <text evidence="16">The sequence shown here is derived from an EMBL/GenBank/DDBJ whole genome shotgun (WGS) entry which is preliminary data.</text>
</comment>
<keyword evidence="8 13" id="KW-0418">Kinase</keyword>
<feature type="domain" description="Histidine kinase" evidence="15">
    <location>
        <begin position="241"/>
        <end position="329"/>
    </location>
</feature>
<evidence type="ECO:0000259" key="15">
    <source>
        <dbReference type="PROSITE" id="PS50109"/>
    </source>
</evidence>
<feature type="transmembrane region" description="Helical" evidence="14">
    <location>
        <begin position="7"/>
        <end position="25"/>
    </location>
</feature>
<dbReference type="InterPro" id="IPR036890">
    <property type="entry name" value="HATPase_C_sf"/>
</dbReference>
<dbReference type="Gene3D" id="1.20.5.1930">
    <property type="match status" value="1"/>
</dbReference>
<dbReference type="InterPro" id="IPR005467">
    <property type="entry name" value="His_kinase_dom"/>
</dbReference>
<dbReference type="EMBL" id="JARQAG010000004">
    <property type="protein sequence ID" value="MDT2731413.1"/>
    <property type="molecule type" value="Genomic_DNA"/>
</dbReference>
<evidence type="ECO:0000256" key="12">
    <source>
        <dbReference type="ARBA" id="ARBA00023136"/>
    </source>
</evidence>
<dbReference type="Pfam" id="PF07730">
    <property type="entry name" value="HisKA_3"/>
    <property type="match status" value="1"/>
</dbReference>
<evidence type="ECO:0000256" key="1">
    <source>
        <dbReference type="ARBA" id="ARBA00000085"/>
    </source>
</evidence>
<dbReference type="Gene3D" id="3.30.565.10">
    <property type="entry name" value="Histidine kinase-like ATPase, C-terminal domain"/>
    <property type="match status" value="1"/>
</dbReference>
<keyword evidence="11 13" id="KW-0902">Two-component regulatory system</keyword>